<reference evidence="2" key="1">
    <citation type="submission" date="2021-03" db="EMBL/GenBank/DDBJ databases">
        <authorList>
            <person name="Kanchanasin P."/>
            <person name="Saeng-In P."/>
            <person name="Phongsopitanun W."/>
            <person name="Yuki M."/>
            <person name="Kudo T."/>
            <person name="Ohkuma M."/>
            <person name="Tanasupawat S."/>
        </authorList>
    </citation>
    <scope>NUCLEOTIDE SEQUENCE</scope>
    <source>
        <strain evidence="2">GKU 128</strain>
    </source>
</reference>
<dbReference type="InterPro" id="IPR025296">
    <property type="entry name" value="DUF4158"/>
</dbReference>
<dbReference type="RefSeq" id="WP_208253517.1">
    <property type="nucleotide sequence ID" value="NZ_JAGEOJ010000001.1"/>
</dbReference>
<gene>
    <name evidence="2" type="ORF">J4573_02445</name>
</gene>
<keyword evidence="3" id="KW-1185">Reference proteome</keyword>
<evidence type="ECO:0000259" key="1">
    <source>
        <dbReference type="Pfam" id="PF13700"/>
    </source>
</evidence>
<dbReference type="AlphaFoldDB" id="A0A939PAY0"/>
<dbReference type="Pfam" id="PF13700">
    <property type="entry name" value="DUF4158"/>
    <property type="match status" value="1"/>
</dbReference>
<dbReference type="EMBL" id="JAGEOJ010000001">
    <property type="protein sequence ID" value="MBO2445939.1"/>
    <property type="molecule type" value="Genomic_DNA"/>
</dbReference>
<sequence length="66" mass="7409">MSTRFLSDEQVEQLRSFPDIGREELIKYFTLTPREQAFLDAPGRGADARLWLALQAVAGEGEQVAL</sequence>
<evidence type="ECO:0000313" key="2">
    <source>
        <dbReference type="EMBL" id="MBO2445939.1"/>
    </source>
</evidence>
<evidence type="ECO:0000313" key="3">
    <source>
        <dbReference type="Proteomes" id="UP000669179"/>
    </source>
</evidence>
<feature type="domain" description="DUF4158" evidence="1">
    <location>
        <begin position="5"/>
        <end position="55"/>
    </location>
</feature>
<proteinExistence type="predicted"/>
<protein>
    <submittedName>
        <fullName evidence="2">DUF4158 domain-containing protein</fullName>
    </submittedName>
</protein>
<accession>A0A939PAY0</accession>
<dbReference type="Proteomes" id="UP000669179">
    <property type="component" value="Unassembled WGS sequence"/>
</dbReference>
<comment type="caution">
    <text evidence="2">The sequence shown here is derived from an EMBL/GenBank/DDBJ whole genome shotgun (WGS) entry which is preliminary data.</text>
</comment>
<organism evidence="2 3">
    <name type="scientific">Actinomadura barringtoniae</name>
    <dbReference type="NCBI Taxonomy" id="1427535"/>
    <lineage>
        <taxon>Bacteria</taxon>
        <taxon>Bacillati</taxon>
        <taxon>Actinomycetota</taxon>
        <taxon>Actinomycetes</taxon>
        <taxon>Streptosporangiales</taxon>
        <taxon>Thermomonosporaceae</taxon>
        <taxon>Actinomadura</taxon>
    </lineage>
</organism>
<name>A0A939PAY0_9ACTN</name>